<reference evidence="2 3" key="1">
    <citation type="submission" date="2016-09" db="EMBL/GenBank/DDBJ databases">
        <authorList>
            <person name="Capua I."/>
            <person name="De Benedictis P."/>
            <person name="Joannis T."/>
            <person name="Lombin L.H."/>
            <person name="Cattoli G."/>
        </authorList>
    </citation>
    <scope>NUCLEOTIDE SEQUENCE [LARGE SCALE GENOMIC DNA]</scope>
    <source>
        <strain evidence="2 3">IMI 309357</strain>
    </source>
</reference>
<feature type="compositionally biased region" description="Basic and acidic residues" evidence="1">
    <location>
        <begin position="17"/>
        <end position="32"/>
    </location>
</feature>
<proteinExistence type="predicted"/>
<keyword evidence="3" id="KW-1185">Reference proteome</keyword>
<gene>
    <name evidence="2" type="ORF">CORC01_09043</name>
</gene>
<organism evidence="2 3">
    <name type="scientific">Colletotrichum orchidophilum</name>
    <dbReference type="NCBI Taxonomy" id="1209926"/>
    <lineage>
        <taxon>Eukaryota</taxon>
        <taxon>Fungi</taxon>
        <taxon>Dikarya</taxon>
        <taxon>Ascomycota</taxon>
        <taxon>Pezizomycotina</taxon>
        <taxon>Sordariomycetes</taxon>
        <taxon>Hypocreomycetidae</taxon>
        <taxon>Glomerellales</taxon>
        <taxon>Glomerellaceae</taxon>
        <taxon>Colletotrichum</taxon>
    </lineage>
</organism>
<accession>A0A1G4B2J7</accession>
<evidence type="ECO:0000313" key="3">
    <source>
        <dbReference type="Proteomes" id="UP000176998"/>
    </source>
</evidence>
<dbReference type="Proteomes" id="UP000176998">
    <property type="component" value="Unassembled WGS sequence"/>
</dbReference>
<protein>
    <submittedName>
        <fullName evidence="2">Uncharacterized protein</fullName>
    </submittedName>
</protein>
<dbReference type="RefSeq" id="XP_022472772.1">
    <property type="nucleotide sequence ID" value="XM_022620673.1"/>
</dbReference>
<dbReference type="AlphaFoldDB" id="A0A1G4B2J7"/>
<name>A0A1G4B2J7_9PEZI</name>
<dbReference type="OrthoDB" id="10478717at2759"/>
<evidence type="ECO:0000313" key="2">
    <source>
        <dbReference type="EMBL" id="OHE95611.1"/>
    </source>
</evidence>
<comment type="caution">
    <text evidence="2">The sequence shown here is derived from an EMBL/GenBank/DDBJ whole genome shotgun (WGS) entry which is preliminary data.</text>
</comment>
<feature type="compositionally biased region" description="Basic and acidic residues" evidence="1">
    <location>
        <begin position="92"/>
        <end position="109"/>
    </location>
</feature>
<evidence type="ECO:0000256" key="1">
    <source>
        <dbReference type="SAM" id="MobiDB-lite"/>
    </source>
</evidence>
<feature type="region of interest" description="Disordered" evidence="1">
    <location>
        <begin position="67"/>
        <end position="109"/>
    </location>
</feature>
<dbReference type="EMBL" id="MJBS01000080">
    <property type="protein sequence ID" value="OHE95611.1"/>
    <property type="molecule type" value="Genomic_DNA"/>
</dbReference>
<sequence>MPGLVLDRGRKKTLTRRRLEEARGGKERKPREAWTVLSEDGLSHCGNTFFLDQRHGRLSILRWQLGRDKDLPSGPGYRPEVDKGSDLSSANHEPDRRPLPTWRQDQDGG</sequence>
<feature type="region of interest" description="Disordered" evidence="1">
    <location>
        <begin position="1"/>
        <end position="32"/>
    </location>
</feature>
<dbReference type="GeneID" id="34562183"/>